<dbReference type="InterPro" id="IPR001387">
    <property type="entry name" value="Cro/C1-type_HTH"/>
</dbReference>
<accession>A0A261S5P2</accession>
<protein>
    <submittedName>
        <fullName evidence="2">Antitoxin</fullName>
    </submittedName>
</protein>
<dbReference type="CDD" id="cd00093">
    <property type="entry name" value="HTH_XRE"/>
    <property type="match status" value="1"/>
</dbReference>
<dbReference type="GO" id="GO:0003677">
    <property type="term" value="F:DNA binding"/>
    <property type="evidence" value="ECO:0007669"/>
    <property type="project" value="InterPro"/>
</dbReference>
<proteinExistence type="predicted"/>
<dbReference type="Gene3D" id="3.30.160.250">
    <property type="match status" value="1"/>
</dbReference>
<dbReference type="InterPro" id="IPR010982">
    <property type="entry name" value="Lambda_DNA-bd_dom_sf"/>
</dbReference>
<name>A0A261S5P2_9BORD</name>
<sequence>MLRYPATIAPDGAGFMASFRDIPEALTGAATREATLHMAADALVTALDFYFDDGRAIPAPSRARPGEVLVALPASVQAKVLLLNEMVSQGVSRAELARRLGTHKQEITRLVNLHHATKIDTLADALRALGRELDMRLC</sequence>
<evidence type="ECO:0000313" key="2">
    <source>
        <dbReference type="EMBL" id="OZI32694.1"/>
    </source>
</evidence>
<dbReference type="Proteomes" id="UP000217005">
    <property type="component" value="Unassembled WGS sequence"/>
</dbReference>
<dbReference type="RefSeq" id="WP_094827693.1">
    <property type="nucleotide sequence ID" value="NZ_NEVL01000004.1"/>
</dbReference>
<dbReference type="InterPro" id="IPR035069">
    <property type="entry name" value="TTHA1013/TTHA0281-like"/>
</dbReference>
<gene>
    <name evidence="2" type="ORF">CEG14_17460</name>
</gene>
<dbReference type="AlphaFoldDB" id="A0A261S5P2"/>
<dbReference type="PROSITE" id="PS50943">
    <property type="entry name" value="HTH_CROC1"/>
    <property type="match status" value="1"/>
</dbReference>
<reference evidence="2 3" key="1">
    <citation type="submission" date="2017-05" db="EMBL/GenBank/DDBJ databases">
        <title>Complete and WGS of Bordetella genogroups.</title>
        <authorList>
            <person name="Spilker T."/>
            <person name="LiPuma J."/>
        </authorList>
    </citation>
    <scope>NUCLEOTIDE SEQUENCE [LARGE SCALE GENOMIC DNA]</scope>
    <source>
        <strain evidence="2 3">AU17610</strain>
    </source>
</reference>
<dbReference type="Pfam" id="PF01381">
    <property type="entry name" value="HTH_3"/>
    <property type="match status" value="1"/>
</dbReference>
<evidence type="ECO:0000259" key="1">
    <source>
        <dbReference type="PROSITE" id="PS50943"/>
    </source>
</evidence>
<dbReference type="SUPFAM" id="SSF143100">
    <property type="entry name" value="TTHA1013/TTHA0281-like"/>
    <property type="match status" value="1"/>
</dbReference>
<evidence type="ECO:0000313" key="3">
    <source>
        <dbReference type="Proteomes" id="UP000217005"/>
    </source>
</evidence>
<dbReference type="SUPFAM" id="SSF47413">
    <property type="entry name" value="lambda repressor-like DNA-binding domains"/>
    <property type="match status" value="1"/>
</dbReference>
<dbReference type="SMART" id="SM00530">
    <property type="entry name" value="HTH_XRE"/>
    <property type="match status" value="1"/>
</dbReference>
<organism evidence="2 3">
    <name type="scientific">Bordetella genomosp. 1</name>
    <dbReference type="NCBI Taxonomy" id="1395607"/>
    <lineage>
        <taxon>Bacteria</taxon>
        <taxon>Pseudomonadati</taxon>
        <taxon>Pseudomonadota</taxon>
        <taxon>Betaproteobacteria</taxon>
        <taxon>Burkholderiales</taxon>
        <taxon>Alcaligenaceae</taxon>
        <taxon>Bordetella</taxon>
    </lineage>
</organism>
<dbReference type="EMBL" id="NEVL01000004">
    <property type="protein sequence ID" value="OZI32694.1"/>
    <property type="molecule type" value="Genomic_DNA"/>
</dbReference>
<dbReference type="Gene3D" id="1.10.260.40">
    <property type="entry name" value="lambda repressor-like DNA-binding domains"/>
    <property type="match status" value="1"/>
</dbReference>
<dbReference type="OrthoDB" id="5772151at2"/>
<comment type="caution">
    <text evidence="2">The sequence shown here is derived from an EMBL/GenBank/DDBJ whole genome shotgun (WGS) entry which is preliminary data.</text>
</comment>
<feature type="domain" description="HTH cro/C1-type" evidence="1">
    <location>
        <begin position="82"/>
        <end position="136"/>
    </location>
</feature>